<dbReference type="PANTHER" id="PTHR22803">
    <property type="entry name" value="MANNOSE, PHOSPHOLIPASE, LECTIN RECEPTOR RELATED"/>
    <property type="match status" value="1"/>
</dbReference>
<feature type="compositionally biased region" description="Low complexity" evidence="2">
    <location>
        <begin position="95"/>
        <end position="112"/>
    </location>
</feature>
<dbReference type="STRING" id="7167.A0A3F2YQ72"/>
<dbReference type="InterPro" id="IPR050111">
    <property type="entry name" value="C-type_lectin/snaclec_domain"/>
</dbReference>
<feature type="signal peptide" evidence="3">
    <location>
        <begin position="1"/>
        <end position="16"/>
    </location>
</feature>
<dbReference type="InterPro" id="IPR018378">
    <property type="entry name" value="C-type_lectin_CS"/>
</dbReference>
<reference evidence="4 5" key="1">
    <citation type="journal article" date="2017" name="G3 (Bethesda)">
        <title>The Physical Genome Mapping of Anopheles albimanus Corrected Scaffold Misassemblies and Identified Interarm Rearrangements in Genus Anopheles.</title>
        <authorList>
            <person name="Artemov G.N."/>
            <person name="Peery A.N."/>
            <person name="Jiang X."/>
            <person name="Tu Z."/>
            <person name="Stegniy V.N."/>
            <person name="Sharakhova M.V."/>
            <person name="Sharakhov I.V."/>
        </authorList>
    </citation>
    <scope>NUCLEOTIDE SEQUENCE [LARGE SCALE GENOMIC DNA]</scope>
    <source>
        <strain evidence="4 5">ALBI9_A</strain>
    </source>
</reference>
<keyword evidence="3" id="KW-0732">Signal</keyword>
<organism evidence="4 5">
    <name type="scientific">Anopheles albimanus</name>
    <name type="common">New world malaria mosquito</name>
    <dbReference type="NCBI Taxonomy" id="7167"/>
    <lineage>
        <taxon>Eukaryota</taxon>
        <taxon>Metazoa</taxon>
        <taxon>Ecdysozoa</taxon>
        <taxon>Arthropoda</taxon>
        <taxon>Hexapoda</taxon>
        <taxon>Insecta</taxon>
        <taxon>Pterygota</taxon>
        <taxon>Neoptera</taxon>
        <taxon>Endopterygota</taxon>
        <taxon>Diptera</taxon>
        <taxon>Nematocera</taxon>
        <taxon>Culicoidea</taxon>
        <taxon>Culicidae</taxon>
        <taxon>Anophelinae</taxon>
        <taxon>Anopheles</taxon>
    </lineage>
</organism>
<dbReference type="VEuPathDB" id="VectorBase:AALB20_036891"/>
<evidence type="ECO:0000256" key="3">
    <source>
        <dbReference type="SAM" id="SignalP"/>
    </source>
</evidence>
<keyword evidence="1" id="KW-1015">Disulfide bond</keyword>
<dbReference type="InterPro" id="IPR001304">
    <property type="entry name" value="C-type_lectin-like"/>
</dbReference>
<name>A0A3F2YQ72_ANOAL</name>
<dbReference type="Pfam" id="PF00059">
    <property type="entry name" value="Lectin_C"/>
    <property type="match status" value="1"/>
</dbReference>
<evidence type="ECO:0000256" key="2">
    <source>
        <dbReference type="SAM" id="MobiDB-lite"/>
    </source>
</evidence>
<dbReference type="SUPFAM" id="SSF56436">
    <property type="entry name" value="C-type lectin-like"/>
    <property type="match status" value="1"/>
</dbReference>
<evidence type="ECO:0000256" key="1">
    <source>
        <dbReference type="ARBA" id="ARBA00023157"/>
    </source>
</evidence>
<proteinExistence type="predicted"/>
<protein>
    <submittedName>
        <fullName evidence="4">Uncharacterized protein</fullName>
    </submittedName>
</protein>
<dbReference type="InterPro" id="IPR016187">
    <property type="entry name" value="CTDL_fold"/>
</dbReference>
<dbReference type="Gene3D" id="3.10.100.10">
    <property type="entry name" value="Mannose-Binding Protein A, subunit A"/>
    <property type="match status" value="1"/>
</dbReference>
<dbReference type="EnsemblMetazoa" id="AALB016096-RC">
    <property type="protein sequence ID" value="AALB016096-PC"/>
    <property type="gene ID" value="AALB016096"/>
</dbReference>
<dbReference type="Proteomes" id="UP000069272">
    <property type="component" value="Chromosome 3L"/>
</dbReference>
<dbReference type="CDD" id="cd00037">
    <property type="entry name" value="CLECT"/>
    <property type="match status" value="1"/>
</dbReference>
<feature type="compositionally biased region" description="Basic and acidic residues" evidence="2">
    <location>
        <begin position="142"/>
        <end position="153"/>
    </location>
</feature>
<dbReference type="InterPro" id="IPR016186">
    <property type="entry name" value="C-type_lectin-like/link_sf"/>
</dbReference>
<feature type="compositionally biased region" description="Acidic residues" evidence="2">
    <location>
        <begin position="130"/>
        <end position="141"/>
    </location>
</feature>
<dbReference type="PROSITE" id="PS50041">
    <property type="entry name" value="C_TYPE_LECTIN_2"/>
    <property type="match status" value="1"/>
</dbReference>
<keyword evidence="5" id="KW-1185">Reference proteome</keyword>
<dbReference type="AlphaFoldDB" id="A0A3F2YQ72"/>
<feature type="chain" id="PRO_5043792236" evidence="3">
    <location>
        <begin position="17"/>
        <end position="352"/>
    </location>
</feature>
<accession>A0A3F2YQ72</accession>
<feature type="region of interest" description="Disordered" evidence="2">
    <location>
        <begin position="92"/>
        <end position="176"/>
    </location>
</feature>
<evidence type="ECO:0000313" key="5">
    <source>
        <dbReference type="Proteomes" id="UP000069272"/>
    </source>
</evidence>
<dbReference type="SMART" id="SM00034">
    <property type="entry name" value="CLECT"/>
    <property type="match status" value="1"/>
</dbReference>
<dbReference type="VEuPathDB" id="VectorBase:AALB016096"/>
<evidence type="ECO:0000313" key="4">
    <source>
        <dbReference type="EnsemblMetazoa" id="AALB016096-PC"/>
    </source>
</evidence>
<dbReference type="PROSITE" id="PS00615">
    <property type="entry name" value="C_TYPE_LECTIN_1"/>
    <property type="match status" value="1"/>
</dbReference>
<reference evidence="4" key="2">
    <citation type="submission" date="2022-08" db="UniProtKB">
        <authorList>
            <consortium name="EnsemblMetazoa"/>
        </authorList>
    </citation>
    <scope>IDENTIFICATION</scope>
    <source>
        <strain evidence="4">STECLA/ALBI9_A</strain>
    </source>
</reference>
<sequence length="352" mass="40998">MVRLVVLLLCVSMATTQKPSNFNFKEKGFKSRPNYDIDPQVLEIQRQNLITQKILQRYLERRLHPNRKPQIRVPSVEEILPKPFTSLAAERNVRQQNQSNSEGSSGSSNSTGARYDLFDGQNGRQYGNGDSEDQYGDEDGDGDYRDEPSRDDLDQYDDLGDGLNDNDRYDIESLQSGESEHVDSFYRDKYYSHQRQRASQLSDCPNCVEESSAPPRWTMPLLKLGEKRYYLSIFFKANWFKALQYCRFHGMQLASIQSQEENDRLEKYVKDYGLATEHFWTSGTDLAEEGNFFWISNGRPLSFTNWNAGEPNNFRYENGEEEHCLELWNRDGKGLKWNDTPCSFETYFICEI</sequence>